<name>A0A1X0NDJ8_9TRYP</name>
<dbReference type="VEuPathDB" id="TriTrypDB:TM35_001601020"/>
<feature type="compositionally biased region" description="Low complexity" evidence="1">
    <location>
        <begin position="1"/>
        <end position="11"/>
    </location>
</feature>
<accession>A0A1X0NDJ8</accession>
<feature type="compositionally biased region" description="Basic and acidic residues" evidence="1">
    <location>
        <begin position="166"/>
        <end position="183"/>
    </location>
</feature>
<evidence type="ECO:0000256" key="1">
    <source>
        <dbReference type="SAM" id="MobiDB-lite"/>
    </source>
</evidence>
<dbReference type="RefSeq" id="XP_028876767.1">
    <property type="nucleotide sequence ID" value="XM_029031941.1"/>
</dbReference>
<dbReference type="EMBL" id="NBCO01000160">
    <property type="protein sequence ID" value="ORC80444.1"/>
    <property type="molecule type" value="Genomic_DNA"/>
</dbReference>
<dbReference type="Proteomes" id="UP000192257">
    <property type="component" value="Unassembled WGS sequence"/>
</dbReference>
<evidence type="ECO:0000313" key="3">
    <source>
        <dbReference type="Proteomes" id="UP000192257"/>
    </source>
</evidence>
<feature type="region of interest" description="Disordered" evidence="1">
    <location>
        <begin position="166"/>
        <end position="204"/>
    </location>
</feature>
<dbReference type="GeneID" id="39991721"/>
<dbReference type="AlphaFoldDB" id="A0A1X0NDJ8"/>
<feature type="non-terminal residue" evidence="2">
    <location>
        <position position="1"/>
    </location>
</feature>
<organism evidence="2 3">
    <name type="scientific">Trypanosoma theileri</name>
    <dbReference type="NCBI Taxonomy" id="67003"/>
    <lineage>
        <taxon>Eukaryota</taxon>
        <taxon>Discoba</taxon>
        <taxon>Euglenozoa</taxon>
        <taxon>Kinetoplastea</taxon>
        <taxon>Metakinetoplastina</taxon>
        <taxon>Trypanosomatida</taxon>
        <taxon>Trypanosomatidae</taxon>
        <taxon>Trypanosoma</taxon>
    </lineage>
</organism>
<comment type="caution">
    <text evidence="2">The sequence shown here is derived from an EMBL/GenBank/DDBJ whole genome shotgun (WGS) entry which is preliminary data.</text>
</comment>
<sequence>AKAAVTAATQAIQDNKAAVASGKERVDTSGSGKQDKNKNSYEEVVKRRKEIMQQEEQRKQEKIMAEAAVVSVQESKAGRKKTFSAEDKEKWIKKKEESLNARATATVGLTKVLLSTTKTVVDAVHEAQEMERQASDALNAAKDLTTLAVSSLRTVEETAAAAEEARKKAEKEWTQDLSNKIKESPIPVKENGPVLASASKDGSSSPALLRVPLLLLLLLSVLGCMTVC</sequence>
<feature type="compositionally biased region" description="Basic and acidic residues" evidence="1">
    <location>
        <begin position="22"/>
        <end position="59"/>
    </location>
</feature>
<evidence type="ECO:0000313" key="2">
    <source>
        <dbReference type="EMBL" id="ORC80444.1"/>
    </source>
</evidence>
<keyword evidence="3" id="KW-1185">Reference proteome</keyword>
<reference evidence="2 3" key="1">
    <citation type="submission" date="2017-03" db="EMBL/GenBank/DDBJ databases">
        <title>An alternative strategy for trypanosome survival in the mammalian bloodstream revealed through genome and transcriptome analysis of the ubiquitous bovine parasite Trypanosoma (Megatrypanum) theileri.</title>
        <authorList>
            <person name="Kelly S."/>
            <person name="Ivens A."/>
            <person name="Mott A."/>
            <person name="O'Neill E."/>
            <person name="Emms D."/>
            <person name="Macleod O."/>
            <person name="Voorheis P."/>
            <person name="Matthews J."/>
            <person name="Matthews K."/>
            <person name="Carrington M."/>
        </authorList>
    </citation>
    <scope>NUCLEOTIDE SEQUENCE [LARGE SCALE GENOMIC DNA]</scope>
    <source>
        <strain evidence="2">Edinburgh</strain>
    </source>
</reference>
<protein>
    <submittedName>
        <fullName evidence="2">Uncharacterized protein</fullName>
    </submittedName>
</protein>
<feature type="region of interest" description="Disordered" evidence="1">
    <location>
        <begin position="1"/>
        <end position="59"/>
    </location>
</feature>
<proteinExistence type="predicted"/>
<gene>
    <name evidence="2" type="ORF">TM35_001601020</name>
</gene>